<feature type="transmembrane region" description="Helical" evidence="8">
    <location>
        <begin position="192"/>
        <end position="211"/>
    </location>
</feature>
<feature type="transmembrane region" description="Helical" evidence="8">
    <location>
        <begin position="442"/>
        <end position="462"/>
    </location>
</feature>
<dbReference type="EMBL" id="WACR01000001">
    <property type="protein sequence ID" value="KAB1066019.1"/>
    <property type="molecule type" value="Genomic_DNA"/>
</dbReference>
<dbReference type="RefSeq" id="WP_151166007.1">
    <property type="nucleotide sequence ID" value="NZ_WACR01000001.1"/>
</dbReference>
<dbReference type="PANTHER" id="PTHR32024:SF1">
    <property type="entry name" value="KTR SYSTEM POTASSIUM UPTAKE PROTEIN B"/>
    <property type="match status" value="1"/>
</dbReference>
<dbReference type="PANTHER" id="PTHR32024">
    <property type="entry name" value="TRK SYSTEM POTASSIUM UPTAKE PROTEIN TRKG-RELATED"/>
    <property type="match status" value="1"/>
</dbReference>
<feature type="transmembrane region" description="Helical" evidence="8">
    <location>
        <begin position="162"/>
        <end position="180"/>
    </location>
</feature>
<feature type="transmembrane region" description="Helical" evidence="8">
    <location>
        <begin position="274"/>
        <end position="297"/>
    </location>
</feature>
<feature type="transmembrane region" description="Helical" evidence="8">
    <location>
        <begin position="309"/>
        <end position="329"/>
    </location>
</feature>
<dbReference type="GO" id="GO:0008324">
    <property type="term" value="F:monoatomic cation transmembrane transporter activity"/>
    <property type="evidence" value="ECO:0007669"/>
    <property type="project" value="InterPro"/>
</dbReference>
<dbReference type="InterPro" id="IPR003445">
    <property type="entry name" value="Cat_transpt"/>
</dbReference>
<dbReference type="Proteomes" id="UP000435357">
    <property type="component" value="Unassembled WGS sequence"/>
</dbReference>
<proteinExistence type="predicted"/>
<evidence type="ECO:0000313" key="10">
    <source>
        <dbReference type="Proteomes" id="UP000435357"/>
    </source>
</evidence>
<dbReference type="GO" id="GO:0005886">
    <property type="term" value="C:plasma membrane"/>
    <property type="evidence" value="ECO:0007669"/>
    <property type="project" value="UniProtKB-SubCell"/>
</dbReference>
<dbReference type="GO" id="GO:0030001">
    <property type="term" value="P:metal ion transport"/>
    <property type="evidence" value="ECO:0007669"/>
    <property type="project" value="UniProtKB-ARBA"/>
</dbReference>
<feature type="transmembrane region" description="Helical" evidence="8">
    <location>
        <begin position="89"/>
        <end position="108"/>
    </location>
</feature>
<keyword evidence="4 8" id="KW-0812">Transmembrane</keyword>
<keyword evidence="10" id="KW-1185">Reference proteome</keyword>
<feature type="transmembrane region" description="Helical" evidence="8">
    <location>
        <begin position="507"/>
        <end position="527"/>
    </location>
</feature>
<feature type="transmembrane region" description="Helical" evidence="8">
    <location>
        <begin position="384"/>
        <end position="407"/>
    </location>
</feature>
<evidence type="ECO:0000256" key="3">
    <source>
        <dbReference type="ARBA" id="ARBA00022475"/>
    </source>
</evidence>
<evidence type="ECO:0000256" key="6">
    <source>
        <dbReference type="ARBA" id="ARBA00023065"/>
    </source>
</evidence>
<evidence type="ECO:0000256" key="7">
    <source>
        <dbReference type="ARBA" id="ARBA00023136"/>
    </source>
</evidence>
<feature type="transmembrane region" description="Helical" evidence="8">
    <location>
        <begin position="120"/>
        <end position="141"/>
    </location>
</feature>
<feature type="transmembrane region" description="Helical" evidence="8">
    <location>
        <begin position="341"/>
        <end position="363"/>
    </location>
</feature>
<evidence type="ECO:0000256" key="1">
    <source>
        <dbReference type="ARBA" id="ARBA00004651"/>
    </source>
</evidence>
<feature type="transmembrane region" description="Helical" evidence="8">
    <location>
        <begin position="223"/>
        <end position="246"/>
    </location>
</feature>
<comment type="subcellular location">
    <subcellularLocation>
        <location evidence="1">Cell membrane</location>
        <topology evidence="1">Multi-pass membrane protein</topology>
    </subcellularLocation>
</comment>
<evidence type="ECO:0000256" key="8">
    <source>
        <dbReference type="SAM" id="Phobius"/>
    </source>
</evidence>
<evidence type="ECO:0000313" key="9">
    <source>
        <dbReference type="EMBL" id="KAB1066019.1"/>
    </source>
</evidence>
<keyword evidence="3" id="KW-1003">Cell membrane</keyword>
<keyword evidence="5 8" id="KW-1133">Transmembrane helix</keyword>
<reference evidence="9 10" key="1">
    <citation type="submission" date="2019-09" db="EMBL/GenBank/DDBJ databases">
        <title>Genomes of Cryomorphaceae.</title>
        <authorList>
            <person name="Bowman J.P."/>
        </authorList>
    </citation>
    <scope>NUCLEOTIDE SEQUENCE [LARGE SCALE GENOMIC DNA]</scope>
    <source>
        <strain evidence="9 10">KCTC 52047</strain>
    </source>
</reference>
<feature type="transmembrane region" description="Helical" evidence="8">
    <location>
        <begin position="21"/>
        <end position="44"/>
    </location>
</feature>
<sequence>MDINQLREKINLFIYDSKTEVLRWLNIISLLVSISSVGVIIYYYGYKHSQEVLDSLFLFMQATFAFYIIRYVVRIIYDFEPKKFFRRTWLEGLLITMLIVDAISYNFAGTLVIQQFFQNIGFQNFTGFSTIFLQVYILIIVAIDLKKESQILPRIKINPPKLFAITFLILMAIGTFLLMLPEMTVAEGSMSFLNALFTSTSASCVTGLIVVDTGSYFTFKGQFVILILMQLGGLNIVSFGSFTALFSKFGVGMRHQDSLEDFIFKSSVFSSKGLLGKIIIGTLVFELVGTSIILWLMESEFPDQALGDNLFFSLFHSVSAFNNAGFSTISDGFFNEFYRYFFILHLVVAILIFFGALGFDTLIDLFNVKSMRERLKYPWKRPKVGTMVNIYTTITLVVLGTIAFLIFEKQNSFANYGTVESIITGLFQSITLRTAGFNTLDFSQMAIPTLLIAMIFMFIGGASSSTAGGIKTSTFSILILSAYSVIRRKKHIEVFKRTIPQDIVFRAFSTLMFALTIILIGIIALSISEQELIASEQFRLIDIIFEEVSAFATVGVSTGVTSHLSELGKSIIILSMFVGRVGTLTVVFALSSSIVSTNYKYPDEHMLIG</sequence>
<accession>A0A6N6MAK1</accession>
<organism evidence="9 10">
    <name type="scientific">Salibacter halophilus</name>
    <dbReference type="NCBI Taxonomy" id="1803916"/>
    <lineage>
        <taxon>Bacteria</taxon>
        <taxon>Pseudomonadati</taxon>
        <taxon>Bacteroidota</taxon>
        <taxon>Flavobacteriia</taxon>
        <taxon>Flavobacteriales</taxon>
        <taxon>Salibacteraceae</taxon>
        <taxon>Salibacter</taxon>
    </lineage>
</organism>
<dbReference type="AlphaFoldDB" id="A0A6N6MAK1"/>
<dbReference type="OrthoDB" id="9810952at2"/>
<evidence type="ECO:0000256" key="2">
    <source>
        <dbReference type="ARBA" id="ARBA00022448"/>
    </source>
</evidence>
<comment type="caution">
    <text evidence="9">The sequence shown here is derived from an EMBL/GenBank/DDBJ whole genome shotgun (WGS) entry which is preliminary data.</text>
</comment>
<keyword evidence="2" id="KW-0813">Transport</keyword>
<protein>
    <submittedName>
        <fullName evidence="9">ATPase</fullName>
    </submittedName>
</protein>
<dbReference type="Pfam" id="PF02386">
    <property type="entry name" value="TrkH"/>
    <property type="match status" value="1"/>
</dbReference>
<keyword evidence="6" id="KW-0406">Ion transport</keyword>
<feature type="transmembrane region" description="Helical" evidence="8">
    <location>
        <begin position="571"/>
        <end position="590"/>
    </location>
</feature>
<feature type="transmembrane region" description="Helical" evidence="8">
    <location>
        <begin position="56"/>
        <end position="77"/>
    </location>
</feature>
<gene>
    <name evidence="9" type="ORF">F3059_00690</name>
</gene>
<keyword evidence="7 8" id="KW-0472">Membrane</keyword>
<evidence type="ECO:0000256" key="4">
    <source>
        <dbReference type="ARBA" id="ARBA00022692"/>
    </source>
</evidence>
<name>A0A6N6MAK1_9FLAO</name>
<evidence type="ECO:0000256" key="5">
    <source>
        <dbReference type="ARBA" id="ARBA00022989"/>
    </source>
</evidence>